<dbReference type="EMBL" id="SMFX01000001">
    <property type="protein sequence ID" value="TCK16828.1"/>
    <property type="molecule type" value="Genomic_DNA"/>
</dbReference>
<dbReference type="GO" id="GO:0009279">
    <property type="term" value="C:cell outer membrane"/>
    <property type="evidence" value="ECO:0007669"/>
    <property type="project" value="UniProtKB-SubCell"/>
</dbReference>
<dbReference type="OrthoDB" id="8550022at2"/>
<dbReference type="InterPro" id="IPR032831">
    <property type="entry name" value="LptM_cons"/>
</dbReference>
<organism evidence="7 8">
    <name type="scientific">Thiogranum longum</name>
    <dbReference type="NCBI Taxonomy" id="1537524"/>
    <lineage>
        <taxon>Bacteria</taxon>
        <taxon>Pseudomonadati</taxon>
        <taxon>Pseudomonadota</taxon>
        <taxon>Gammaproteobacteria</taxon>
        <taxon>Chromatiales</taxon>
        <taxon>Ectothiorhodospiraceae</taxon>
        <taxon>Thiogranum</taxon>
    </lineage>
</organism>
<evidence type="ECO:0000256" key="5">
    <source>
        <dbReference type="ARBA" id="ARBA00023237"/>
    </source>
</evidence>
<keyword evidence="8" id="KW-1185">Reference proteome</keyword>
<protein>
    <submittedName>
        <fullName evidence="7">Putative lipoprotein</fullName>
    </submittedName>
</protein>
<reference evidence="7 8" key="1">
    <citation type="submission" date="2019-03" db="EMBL/GenBank/DDBJ databases">
        <title>Genomic Encyclopedia of Type Strains, Phase IV (KMG-IV): sequencing the most valuable type-strain genomes for metagenomic binning, comparative biology and taxonomic classification.</title>
        <authorList>
            <person name="Goeker M."/>
        </authorList>
    </citation>
    <scope>NUCLEOTIDE SEQUENCE [LARGE SCALE GENOMIC DNA]</scope>
    <source>
        <strain evidence="7 8">DSM 19610</strain>
    </source>
</reference>
<evidence type="ECO:0000256" key="1">
    <source>
        <dbReference type="ARBA" id="ARBA00004459"/>
    </source>
</evidence>
<dbReference type="Pfam" id="PF13627">
    <property type="entry name" value="LptM_cons"/>
    <property type="match status" value="1"/>
</dbReference>
<keyword evidence="2" id="KW-0732">Signal</keyword>
<evidence type="ECO:0000313" key="8">
    <source>
        <dbReference type="Proteomes" id="UP000295707"/>
    </source>
</evidence>
<comment type="subcellular location">
    <subcellularLocation>
        <location evidence="1">Cell outer membrane</location>
        <topology evidence="1">Lipid-anchor</topology>
    </subcellularLocation>
</comment>
<dbReference type="NCBIfam" id="NF047847">
    <property type="entry name" value="SS_mature_LptM"/>
    <property type="match status" value="1"/>
</dbReference>
<keyword evidence="3" id="KW-0472">Membrane</keyword>
<proteinExistence type="predicted"/>
<comment type="caution">
    <text evidence="7">The sequence shown here is derived from an EMBL/GenBank/DDBJ whole genome shotgun (WGS) entry which is preliminary data.</text>
</comment>
<evidence type="ECO:0000313" key="7">
    <source>
        <dbReference type="EMBL" id="TCK16828.1"/>
    </source>
</evidence>
<evidence type="ECO:0000256" key="4">
    <source>
        <dbReference type="ARBA" id="ARBA00023139"/>
    </source>
</evidence>
<evidence type="ECO:0000256" key="6">
    <source>
        <dbReference type="ARBA" id="ARBA00023288"/>
    </source>
</evidence>
<keyword evidence="6 7" id="KW-0449">Lipoprotein</keyword>
<name>A0A4R1H6Q0_9GAMM</name>
<keyword evidence="5" id="KW-0998">Cell outer membrane</keyword>
<sequence>MKPCWASYLLWLVIGVAGVGAMLSSCGQKGDLYLPEPADHKEDSKK</sequence>
<evidence type="ECO:0000256" key="3">
    <source>
        <dbReference type="ARBA" id="ARBA00023136"/>
    </source>
</evidence>
<accession>A0A4R1H6Q0</accession>
<dbReference type="AlphaFoldDB" id="A0A4R1H6Q0"/>
<gene>
    <name evidence="7" type="ORF">DFR30_0047</name>
</gene>
<dbReference type="PROSITE" id="PS51257">
    <property type="entry name" value="PROKAR_LIPOPROTEIN"/>
    <property type="match status" value="1"/>
</dbReference>
<dbReference type="RefSeq" id="WP_132970760.1">
    <property type="nucleotide sequence ID" value="NZ_SMFX01000001.1"/>
</dbReference>
<evidence type="ECO:0000256" key="2">
    <source>
        <dbReference type="ARBA" id="ARBA00022729"/>
    </source>
</evidence>
<keyword evidence="4" id="KW-0564">Palmitate</keyword>
<dbReference type="Proteomes" id="UP000295707">
    <property type="component" value="Unassembled WGS sequence"/>
</dbReference>